<dbReference type="Proteomes" id="UP000324222">
    <property type="component" value="Unassembled WGS sequence"/>
</dbReference>
<protein>
    <submittedName>
        <fullName evidence="1">Uncharacterized protein</fullName>
    </submittedName>
</protein>
<dbReference type="AlphaFoldDB" id="A0A5B7H8B2"/>
<organism evidence="1 2">
    <name type="scientific">Portunus trituberculatus</name>
    <name type="common">Swimming crab</name>
    <name type="synonym">Neptunus trituberculatus</name>
    <dbReference type="NCBI Taxonomy" id="210409"/>
    <lineage>
        <taxon>Eukaryota</taxon>
        <taxon>Metazoa</taxon>
        <taxon>Ecdysozoa</taxon>
        <taxon>Arthropoda</taxon>
        <taxon>Crustacea</taxon>
        <taxon>Multicrustacea</taxon>
        <taxon>Malacostraca</taxon>
        <taxon>Eumalacostraca</taxon>
        <taxon>Eucarida</taxon>
        <taxon>Decapoda</taxon>
        <taxon>Pleocyemata</taxon>
        <taxon>Brachyura</taxon>
        <taxon>Eubrachyura</taxon>
        <taxon>Portunoidea</taxon>
        <taxon>Portunidae</taxon>
        <taxon>Portuninae</taxon>
        <taxon>Portunus</taxon>
    </lineage>
</organism>
<name>A0A5B7H8B2_PORTR</name>
<dbReference type="EMBL" id="VSRR010022841">
    <property type="protein sequence ID" value="MPC65034.1"/>
    <property type="molecule type" value="Genomic_DNA"/>
</dbReference>
<evidence type="ECO:0000313" key="2">
    <source>
        <dbReference type="Proteomes" id="UP000324222"/>
    </source>
</evidence>
<evidence type="ECO:0000313" key="1">
    <source>
        <dbReference type="EMBL" id="MPC65034.1"/>
    </source>
</evidence>
<sequence length="62" mass="6668">MSGSPYKRKSEVIWSDHAYSVATEGGLSPFCPPQIGLETENKRPCLGLLVAANLGMPQDCTD</sequence>
<gene>
    <name evidence="1" type="ORF">E2C01_059158</name>
</gene>
<comment type="caution">
    <text evidence="1">The sequence shown here is derived from an EMBL/GenBank/DDBJ whole genome shotgun (WGS) entry which is preliminary data.</text>
</comment>
<proteinExistence type="predicted"/>
<accession>A0A5B7H8B2</accession>
<reference evidence="1 2" key="1">
    <citation type="submission" date="2019-05" db="EMBL/GenBank/DDBJ databases">
        <title>Another draft genome of Portunus trituberculatus and its Hox gene families provides insights of decapod evolution.</title>
        <authorList>
            <person name="Jeong J.-H."/>
            <person name="Song I."/>
            <person name="Kim S."/>
            <person name="Choi T."/>
            <person name="Kim D."/>
            <person name="Ryu S."/>
            <person name="Kim W."/>
        </authorList>
    </citation>
    <scope>NUCLEOTIDE SEQUENCE [LARGE SCALE GENOMIC DNA]</scope>
    <source>
        <tissue evidence="1">Muscle</tissue>
    </source>
</reference>
<keyword evidence="2" id="KW-1185">Reference proteome</keyword>